<protein>
    <submittedName>
        <fullName evidence="3">Tripartite tricarboxylate transporter TctB family protein</fullName>
    </submittedName>
</protein>
<evidence type="ECO:0000259" key="2">
    <source>
        <dbReference type="Pfam" id="PF07331"/>
    </source>
</evidence>
<reference evidence="4" key="1">
    <citation type="submission" date="2016-10" db="EMBL/GenBank/DDBJ databases">
        <authorList>
            <person name="Varghese N."/>
            <person name="Submissions S."/>
        </authorList>
    </citation>
    <scope>NUCLEOTIDE SEQUENCE [LARGE SCALE GENOMIC DNA]</scope>
    <source>
        <strain evidence="4">OK042</strain>
    </source>
</reference>
<dbReference type="AlphaFoldDB" id="A0A1I3R0N6"/>
<name>A0A1I3R0N6_9BACL</name>
<keyword evidence="1" id="KW-0472">Membrane</keyword>
<proteinExistence type="predicted"/>
<dbReference type="Pfam" id="PF07331">
    <property type="entry name" value="TctB"/>
    <property type="match status" value="1"/>
</dbReference>
<keyword evidence="1" id="KW-1133">Transmembrane helix</keyword>
<dbReference type="RefSeq" id="WP_092267195.1">
    <property type="nucleotide sequence ID" value="NZ_BJOE01000004.1"/>
</dbReference>
<feature type="transmembrane region" description="Helical" evidence="1">
    <location>
        <begin position="40"/>
        <end position="61"/>
    </location>
</feature>
<organism evidence="3 4">
    <name type="scientific">Brevibacillus centrosporus</name>
    <dbReference type="NCBI Taxonomy" id="54910"/>
    <lineage>
        <taxon>Bacteria</taxon>
        <taxon>Bacillati</taxon>
        <taxon>Bacillota</taxon>
        <taxon>Bacilli</taxon>
        <taxon>Bacillales</taxon>
        <taxon>Paenibacillaceae</taxon>
        <taxon>Brevibacillus</taxon>
    </lineage>
</organism>
<evidence type="ECO:0000313" key="3">
    <source>
        <dbReference type="EMBL" id="SFJ39269.1"/>
    </source>
</evidence>
<evidence type="ECO:0000313" key="4">
    <source>
        <dbReference type="Proteomes" id="UP000198915"/>
    </source>
</evidence>
<feature type="transmembrane region" description="Helical" evidence="1">
    <location>
        <begin position="118"/>
        <end position="142"/>
    </location>
</feature>
<dbReference type="InterPro" id="IPR009936">
    <property type="entry name" value="DUF1468"/>
</dbReference>
<gene>
    <name evidence="3" type="ORF">SAMN05518846_103224</name>
</gene>
<feature type="transmembrane region" description="Helical" evidence="1">
    <location>
        <begin position="6"/>
        <end position="28"/>
    </location>
</feature>
<dbReference type="Proteomes" id="UP000198915">
    <property type="component" value="Unassembled WGS sequence"/>
</dbReference>
<sequence>MKRQNAGVWVGGIVVLFALVIFIQSFSLKYYTKFGPGPGLFPIWLSGILLLIGIAYIWHSFKKEVITWADILPKGREMGNVLSVIVAVAIFMLLVNVTGFIIASTVLLFILLRREYKWYTGLGISSGVSIVLFLVFKSFFTIPLPVNMFGW</sequence>
<accession>A0A1I3R0N6</accession>
<keyword evidence="1" id="KW-0812">Transmembrane</keyword>
<feature type="domain" description="DUF1468" evidence="2">
    <location>
        <begin position="9"/>
        <end position="145"/>
    </location>
</feature>
<keyword evidence="4" id="KW-1185">Reference proteome</keyword>
<dbReference type="STRING" id="1884381.SAMN05518846_103224"/>
<dbReference type="EMBL" id="FORT01000003">
    <property type="protein sequence ID" value="SFJ39269.1"/>
    <property type="molecule type" value="Genomic_DNA"/>
</dbReference>
<evidence type="ECO:0000256" key="1">
    <source>
        <dbReference type="SAM" id="Phobius"/>
    </source>
</evidence>
<feature type="transmembrane region" description="Helical" evidence="1">
    <location>
        <begin position="81"/>
        <end position="111"/>
    </location>
</feature>